<protein>
    <submittedName>
        <fullName evidence="2">Uncharacterized protein</fullName>
    </submittedName>
</protein>
<accession>A0A423SBX6</accession>
<keyword evidence="3" id="KW-1185">Reference proteome</keyword>
<reference evidence="2 3" key="1">
    <citation type="submission" date="2018-04" db="EMBL/GenBank/DDBJ databases">
        <authorList>
            <person name="Zhang X."/>
            <person name="Yuan J."/>
            <person name="Li F."/>
            <person name="Xiang J."/>
        </authorList>
    </citation>
    <scope>NUCLEOTIDE SEQUENCE [LARGE SCALE GENOMIC DNA]</scope>
    <source>
        <tissue evidence="2">Muscle</tissue>
    </source>
</reference>
<feature type="region of interest" description="Disordered" evidence="1">
    <location>
        <begin position="154"/>
        <end position="190"/>
    </location>
</feature>
<dbReference type="Proteomes" id="UP000283509">
    <property type="component" value="Unassembled WGS sequence"/>
</dbReference>
<evidence type="ECO:0000256" key="1">
    <source>
        <dbReference type="SAM" id="MobiDB-lite"/>
    </source>
</evidence>
<feature type="compositionally biased region" description="Acidic residues" evidence="1">
    <location>
        <begin position="171"/>
        <end position="190"/>
    </location>
</feature>
<organism evidence="2 3">
    <name type="scientific">Penaeus vannamei</name>
    <name type="common">Whiteleg shrimp</name>
    <name type="synonym">Litopenaeus vannamei</name>
    <dbReference type="NCBI Taxonomy" id="6689"/>
    <lineage>
        <taxon>Eukaryota</taxon>
        <taxon>Metazoa</taxon>
        <taxon>Ecdysozoa</taxon>
        <taxon>Arthropoda</taxon>
        <taxon>Crustacea</taxon>
        <taxon>Multicrustacea</taxon>
        <taxon>Malacostraca</taxon>
        <taxon>Eumalacostraca</taxon>
        <taxon>Eucarida</taxon>
        <taxon>Decapoda</taxon>
        <taxon>Dendrobranchiata</taxon>
        <taxon>Penaeoidea</taxon>
        <taxon>Penaeidae</taxon>
        <taxon>Penaeus</taxon>
    </lineage>
</organism>
<evidence type="ECO:0000313" key="2">
    <source>
        <dbReference type="EMBL" id="ROT61695.1"/>
    </source>
</evidence>
<feature type="region of interest" description="Disordered" evidence="1">
    <location>
        <begin position="318"/>
        <end position="345"/>
    </location>
</feature>
<name>A0A423SBX6_PENVA</name>
<dbReference type="AlphaFoldDB" id="A0A423SBX6"/>
<proteinExistence type="predicted"/>
<feature type="region of interest" description="Disordered" evidence="1">
    <location>
        <begin position="63"/>
        <end position="140"/>
    </location>
</feature>
<comment type="caution">
    <text evidence="2">The sequence shown here is derived from an EMBL/GenBank/DDBJ whole genome shotgun (WGS) entry which is preliminary data.</text>
</comment>
<dbReference type="EMBL" id="QCYY01004031">
    <property type="protein sequence ID" value="ROT61695.1"/>
    <property type="molecule type" value="Genomic_DNA"/>
</dbReference>
<gene>
    <name evidence="2" type="ORF">C7M84_020496</name>
</gene>
<feature type="compositionally biased region" description="Polar residues" evidence="1">
    <location>
        <begin position="124"/>
        <end position="140"/>
    </location>
</feature>
<feature type="compositionally biased region" description="Basic residues" evidence="1">
    <location>
        <begin position="81"/>
        <end position="90"/>
    </location>
</feature>
<evidence type="ECO:0000313" key="3">
    <source>
        <dbReference type="Proteomes" id="UP000283509"/>
    </source>
</evidence>
<feature type="compositionally biased region" description="Low complexity" evidence="1">
    <location>
        <begin position="107"/>
        <end position="123"/>
    </location>
</feature>
<reference evidence="2 3" key="2">
    <citation type="submission" date="2019-01" db="EMBL/GenBank/DDBJ databases">
        <title>The decoding of complex shrimp genome reveals the adaptation for benthos swimmer, frequently molting mechanism and breeding impact on genome.</title>
        <authorList>
            <person name="Sun Y."/>
            <person name="Gao Y."/>
            <person name="Yu Y."/>
        </authorList>
    </citation>
    <scope>NUCLEOTIDE SEQUENCE [LARGE SCALE GENOMIC DNA]</scope>
    <source>
        <tissue evidence="2">Muscle</tissue>
    </source>
</reference>
<sequence length="383" mass="41948">MHHSHSHDPIAPLTPITTPSVPLFPRRTPTRDVIHEPPSSSLQHNAHSTPIASAHVFLTVTPSRPHAHTSDHERCALTPHLRPRKLRPHAHTSDHERCALTPHTSDTNAAPSPTPPTTNAAPSEWSSTHRPCLTRLNSTPTPARSIMLQNLKKKTALVPPSLTSRTNQTKDEEEEEEEEVEEEEEEEEEEVVTVVVEVEVDVDLKVLEVEVFLTVVDLKVEVDLEEVEEVVTVLAVEVEPEVDAEVAPLISLATSSSCVWLTLKFVFQHFYTSSSCSLRVTLSRPLQDAAFQGVDKATRLFGKGGEKLTLGGAKKRASASLTPFSPRPGDLAGERGRGGKKSPTVTDVCPHNTYQTIFDLVSDLFLGGTTKPLKGREVTALHA</sequence>
<feature type="region of interest" description="Disordered" evidence="1">
    <location>
        <begin position="1"/>
        <end position="22"/>
    </location>
</feature>